<dbReference type="Pfam" id="PF09836">
    <property type="entry name" value="DUF2063"/>
    <property type="match status" value="1"/>
</dbReference>
<feature type="compositionally biased region" description="Low complexity" evidence="1">
    <location>
        <begin position="16"/>
        <end position="28"/>
    </location>
</feature>
<reference evidence="3" key="1">
    <citation type="submission" date="2016-01" db="EMBL/GenBank/DDBJ databases">
        <authorList>
            <person name="Peeters C."/>
        </authorList>
    </citation>
    <scope>NUCLEOTIDE SEQUENCE [LARGE SCALE GENOMIC DNA]</scope>
    <source>
        <strain evidence="3">LMG 22940</strain>
    </source>
</reference>
<accession>A0A158GBL6</accession>
<proteinExistence type="predicted"/>
<evidence type="ECO:0000256" key="1">
    <source>
        <dbReference type="SAM" id="MobiDB-lite"/>
    </source>
</evidence>
<dbReference type="EMBL" id="FCON02000011">
    <property type="protein sequence ID" value="SAL29293.1"/>
    <property type="molecule type" value="Genomic_DNA"/>
</dbReference>
<gene>
    <name evidence="3" type="ORF">AWB68_01453</name>
</gene>
<sequence>MSFNAGFGRESGMARHQSSQASAGHSGSTADCAGMNFDCLRERQRNFAAAILEPDMPVPLGLLGPDREPSEKRFNVYRNNVVAGLVEALKAAFPAVCRIVGDEFFVAMARVYVALELPRSPIMLDYGETFPNFIGTFEPAKGVPYLRDVARLERAWVVAYHAAEAPPTDPALFATIDARSMPQVSLTLHPSIRVVSSPFPVVRIWQMNVHGGVPEALDIFSGGEHALVARPVAEVEVRRVPAGAATFILGLTSGASVADATTLALDEDSDFDLAGVLRDLFAINAIVGSNMRHASEFRPIARYS</sequence>
<feature type="domain" description="Putative DNA-binding" evidence="2">
    <location>
        <begin position="43"/>
        <end position="134"/>
    </location>
</feature>
<evidence type="ECO:0000313" key="3">
    <source>
        <dbReference type="EMBL" id="SAL29293.1"/>
    </source>
</evidence>
<protein>
    <recommendedName>
        <fullName evidence="2">Putative DNA-binding domain-containing protein</fullName>
    </recommendedName>
</protein>
<dbReference type="Gene3D" id="1.10.150.690">
    <property type="entry name" value="DUF2063"/>
    <property type="match status" value="1"/>
</dbReference>
<name>A0A158GBL6_9BURK</name>
<feature type="region of interest" description="Disordered" evidence="1">
    <location>
        <begin position="1"/>
        <end position="28"/>
    </location>
</feature>
<dbReference type="Proteomes" id="UP000054770">
    <property type="component" value="Unassembled WGS sequence"/>
</dbReference>
<dbReference type="InterPro" id="IPR044922">
    <property type="entry name" value="DUF2063_N_sf"/>
</dbReference>
<evidence type="ECO:0000313" key="4">
    <source>
        <dbReference type="Proteomes" id="UP000054770"/>
    </source>
</evidence>
<organism evidence="3 4">
    <name type="scientific">Caballeronia choica</name>
    <dbReference type="NCBI Taxonomy" id="326476"/>
    <lineage>
        <taxon>Bacteria</taxon>
        <taxon>Pseudomonadati</taxon>
        <taxon>Pseudomonadota</taxon>
        <taxon>Betaproteobacteria</taxon>
        <taxon>Burkholderiales</taxon>
        <taxon>Burkholderiaceae</taxon>
        <taxon>Caballeronia</taxon>
    </lineage>
</organism>
<dbReference type="InterPro" id="IPR018640">
    <property type="entry name" value="DUF2063"/>
</dbReference>
<evidence type="ECO:0000259" key="2">
    <source>
        <dbReference type="Pfam" id="PF09836"/>
    </source>
</evidence>
<keyword evidence="4" id="KW-1185">Reference proteome</keyword>
<dbReference type="OrthoDB" id="4146344at2"/>
<comment type="caution">
    <text evidence="3">The sequence shown here is derived from an EMBL/GenBank/DDBJ whole genome shotgun (WGS) entry which is preliminary data.</text>
</comment>
<dbReference type="AlphaFoldDB" id="A0A158GBL6"/>